<feature type="compositionally biased region" description="Basic and acidic residues" evidence="1">
    <location>
        <begin position="19"/>
        <end position="31"/>
    </location>
</feature>
<accession>A0A327MEP6</accession>
<name>A0A327MEP6_9PROT</name>
<feature type="compositionally biased region" description="Low complexity" evidence="1">
    <location>
        <begin position="58"/>
        <end position="70"/>
    </location>
</feature>
<reference evidence="3" key="1">
    <citation type="submission" date="2018-06" db="EMBL/GenBank/DDBJ databases">
        <authorList>
            <person name="Khan S.A."/>
        </authorList>
    </citation>
    <scope>NUCLEOTIDE SEQUENCE [LARGE SCALE GENOMIC DNA]</scope>
    <source>
        <strain evidence="3">DB-1506</strain>
    </source>
</reference>
<sequence>MADPTLPILPITAGAPVPDKVHAKGSADHGARTIAHGIGRQAGRASEPRRRLAGMQTAPASTPAPLAAAA</sequence>
<comment type="caution">
    <text evidence="2">The sequence shown here is derived from an EMBL/GenBank/DDBJ whole genome shotgun (WGS) entry which is preliminary data.</text>
</comment>
<organism evidence="2 3">
    <name type="scientific">Roseicella frigidaeris</name>
    <dbReference type="NCBI Taxonomy" id="2230885"/>
    <lineage>
        <taxon>Bacteria</taxon>
        <taxon>Pseudomonadati</taxon>
        <taxon>Pseudomonadota</taxon>
        <taxon>Alphaproteobacteria</taxon>
        <taxon>Acetobacterales</taxon>
        <taxon>Roseomonadaceae</taxon>
        <taxon>Roseicella</taxon>
    </lineage>
</organism>
<evidence type="ECO:0000313" key="2">
    <source>
        <dbReference type="EMBL" id="RAI61059.1"/>
    </source>
</evidence>
<evidence type="ECO:0000256" key="1">
    <source>
        <dbReference type="SAM" id="MobiDB-lite"/>
    </source>
</evidence>
<gene>
    <name evidence="2" type="ORF">DOO78_02740</name>
</gene>
<protein>
    <submittedName>
        <fullName evidence="2">Uncharacterized protein</fullName>
    </submittedName>
</protein>
<dbReference type="Proteomes" id="UP000249065">
    <property type="component" value="Unassembled WGS sequence"/>
</dbReference>
<keyword evidence="3" id="KW-1185">Reference proteome</keyword>
<dbReference type="AlphaFoldDB" id="A0A327MEP6"/>
<proteinExistence type="predicted"/>
<dbReference type="EMBL" id="QLIX01000001">
    <property type="protein sequence ID" value="RAI61059.1"/>
    <property type="molecule type" value="Genomic_DNA"/>
</dbReference>
<feature type="region of interest" description="Disordered" evidence="1">
    <location>
        <begin position="1"/>
        <end position="70"/>
    </location>
</feature>
<evidence type="ECO:0000313" key="3">
    <source>
        <dbReference type="Proteomes" id="UP000249065"/>
    </source>
</evidence>